<keyword evidence="3" id="KW-0472">Membrane</keyword>
<name>A0A290ZD66_9PSEU</name>
<evidence type="ECO:0000313" key="5">
    <source>
        <dbReference type="EMBL" id="ATE56913.1"/>
    </source>
</evidence>
<feature type="transmembrane region" description="Helical" evidence="3">
    <location>
        <begin position="6"/>
        <end position="26"/>
    </location>
</feature>
<dbReference type="SUPFAM" id="SSF69593">
    <property type="entry name" value="Glycerol-3-phosphate (1)-acyltransferase"/>
    <property type="match status" value="1"/>
</dbReference>
<sequence length="233" mass="25696">MAKEKGGFWVGVGATILYPAGALLAGRRIEGPGLPREGGVLLVMNHVSHLDPVYDAVLVHKQGRLPHFLAKHSLWNIPAVGGLLRGTGQIPVYRGTSDAQQSLRAAHEALDAGQVVVIYPEGTITRDPAGWPMHSRTGIARLALEHDVPVIPAARWGTRDIYDHYRKRFRPFPRKSVVTRFGDPVDLAGFRAGPHDLPQLRQVTDLIMHQVKDLLGQVRDEQAPEGFYHSRKA</sequence>
<dbReference type="GO" id="GO:0003841">
    <property type="term" value="F:1-acylglycerol-3-phosphate O-acyltransferase activity"/>
    <property type="evidence" value="ECO:0007669"/>
    <property type="project" value="TreeGrafter"/>
</dbReference>
<keyword evidence="1" id="KW-0808">Transferase</keyword>
<dbReference type="Pfam" id="PF01553">
    <property type="entry name" value="Acyltransferase"/>
    <property type="match status" value="1"/>
</dbReference>
<proteinExistence type="predicted"/>
<evidence type="ECO:0000256" key="1">
    <source>
        <dbReference type="ARBA" id="ARBA00022679"/>
    </source>
</evidence>
<dbReference type="AlphaFoldDB" id="A0A290ZD66"/>
<dbReference type="CDD" id="cd07989">
    <property type="entry name" value="LPLAT_AGPAT-like"/>
    <property type="match status" value="1"/>
</dbReference>
<keyword evidence="2 5" id="KW-0012">Acyltransferase</keyword>
<evidence type="ECO:0000313" key="6">
    <source>
        <dbReference type="Proteomes" id="UP000218505"/>
    </source>
</evidence>
<dbReference type="RefSeq" id="WP_096496660.1">
    <property type="nucleotide sequence ID" value="NZ_CP023445.1"/>
</dbReference>
<dbReference type="EMBL" id="CP023445">
    <property type="protein sequence ID" value="ATE56913.1"/>
    <property type="molecule type" value="Genomic_DNA"/>
</dbReference>
<organism evidence="5 6">
    <name type="scientific">Actinosynnema pretiosum</name>
    <dbReference type="NCBI Taxonomy" id="42197"/>
    <lineage>
        <taxon>Bacteria</taxon>
        <taxon>Bacillati</taxon>
        <taxon>Actinomycetota</taxon>
        <taxon>Actinomycetes</taxon>
        <taxon>Pseudonocardiales</taxon>
        <taxon>Pseudonocardiaceae</taxon>
        <taxon>Actinosynnema</taxon>
    </lineage>
</organism>
<evidence type="ECO:0000256" key="2">
    <source>
        <dbReference type="ARBA" id="ARBA00023315"/>
    </source>
</evidence>
<dbReference type="SMART" id="SM00563">
    <property type="entry name" value="PlsC"/>
    <property type="match status" value="1"/>
</dbReference>
<dbReference type="PANTHER" id="PTHR10434:SF55">
    <property type="entry name" value="POSSIBLE ACYLTRANSFERASE"/>
    <property type="match status" value="1"/>
</dbReference>
<dbReference type="GO" id="GO:0006654">
    <property type="term" value="P:phosphatidic acid biosynthetic process"/>
    <property type="evidence" value="ECO:0007669"/>
    <property type="project" value="TreeGrafter"/>
</dbReference>
<keyword evidence="3" id="KW-1133">Transmembrane helix</keyword>
<evidence type="ECO:0000259" key="4">
    <source>
        <dbReference type="SMART" id="SM00563"/>
    </source>
</evidence>
<keyword evidence="3" id="KW-0812">Transmembrane</keyword>
<dbReference type="InterPro" id="IPR002123">
    <property type="entry name" value="Plipid/glycerol_acylTrfase"/>
</dbReference>
<feature type="domain" description="Phospholipid/glycerol acyltransferase" evidence="4">
    <location>
        <begin position="40"/>
        <end position="158"/>
    </location>
</feature>
<reference evidence="5" key="1">
    <citation type="submission" date="2017-09" db="EMBL/GenBank/DDBJ databases">
        <title>Complete Genome Sequence of ansamitocin-producing Bacterium Actinosynnema pretiosum X47.</title>
        <authorList>
            <person name="Cao G."/>
            <person name="Zong G."/>
            <person name="Zhong C."/>
            <person name="Fu J."/>
        </authorList>
    </citation>
    <scope>NUCLEOTIDE SEQUENCE [LARGE SCALE GENOMIC DNA]</scope>
    <source>
        <strain evidence="5">X47</strain>
    </source>
</reference>
<protein>
    <submittedName>
        <fullName evidence="5">1-acyl-sn-glycerol-3-phosphate acyltransferase</fullName>
    </submittedName>
</protein>
<dbReference type="Proteomes" id="UP000218505">
    <property type="component" value="Chromosome"/>
</dbReference>
<dbReference type="KEGG" id="apre:CNX65_29500"/>
<evidence type="ECO:0000256" key="3">
    <source>
        <dbReference type="SAM" id="Phobius"/>
    </source>
</evidence>
<gene>
    <name evidence="5" type="ORF">CNX65_29500</name>
</gene>
<keyword evidence="6" id="KW-1185">Reference proteome</keyword>
<dbReference type="PANTHER" id="PTHR10434">
    <property type="entry name" value="1-ACYL-SN-GLYCEROL-3-PHOSPHATE ACYLTRANSFERASE"/>
    <property type="match status" value="1"/>
</dbReference>
<dbReference type="GO" id="GO:0005886">
    <property type="term" value="C:plasma membrane"/>
    <property type="evidence" value="ECO:0007669"/>
    <property type="project" value="TreeGrafter"/>
</dbReference>
<accession>A0A290ZD66</accession>